<sequence>MLLGIVVTLLTVAALASFLLALRRSATAPQHGALPVDHRPDQLERLAVGALVDHDDRTWTVRGVQRIDAGWTAWHLEDKAQRALLAIDEASARRPAAGGHTSAGPTTTEAATGPDAGDAGADDAGAGREVVFSVGAERVADLDPEVAPLHWRDLDWRPVPERDHAVAAATGEGERALWKSEEAVPATASVERRSFANPHLARRRLTFLREDGGAWAVWIGDVVPATTIEVSPPRPVAATDA</sequence>
<reference evidence="3 4" key="1">
    <citation type="submission" date="2023-11" db="EMBL/GenBank/DDBJ databases">
        <authorList>
            <person name="Xu M."/>
            <person name="Jiang T."/>
        </authorList>
    </citation>
    <scope>NUCLEOTIDE SEQUENCE [LARGE SCALE GENOMIC DNA]</scope>
    <source>
        <strain evidence="3 4">SD</strain>
    </source>
</reference>
<evidence type="ECO:0000256" key="1">
    <source>
        <dbReference type="SAM" id="MobiDB-lite"/>
    </source>
</evidence>
<name>A0ABU4VLS7_9ACTN</name>
<accession>A0ABU4VLS7</accession>
<dbReference type="Proteomes" id="UP001277761">
    <property type="component" value="Unassembled WGS sequence"/>
</dbReference>
<dbReference type="EMBL" id="JAXAVX010000004">
    <property type="protein sequence ID" value="MDX8151833.1"/>
    <property type="molecule type" value="Genomic_DNA"/>
</dbReference>
<evidence type="ECO:0000313" key="4">
    <source>
        <dbReference type="Proteomes" id="UP001277761"/>
    </source>
</evidence>
<evidence type="ECO:0000259" key="2">
    <source>
        <dbReference type="Pfam" id="PF13785"/>
    </source>
</evidence>
<protein>
    <submittedName>
        <fullName evidence="3">DUF4178 domain-containing protein</fullName>
    </submittedName>
</protein>
<comment type="caution">
    <text evidence="3">The sequence shown here is derived from an EMBL/GenBank/DDBJ whole genome shotgun (WGS) entry which is preliminary data.</text>
</comment>
<gene>
    <name evidence="3" type="ORF">SK069_09530</name>
</gene>
<proteinExistence type="predicted"/>
<dbReference type="InterPro" id="IPR025235">
    <property type="entry name" value="DUF4178"/>
</dbReference>
<organism evidence="3 4">
    <name type="scientific">Patulibacter brassicae</name>
    <dbReference type="NCBI Taxonomy" id="1705717"/>
    <lineage>
        <taxon>Bacteria</taxon>
        <taxon>Bacillati</taxon>
        <taxon>Actinomycetota</taxon>
        <taxon>Thermoleophilia</taxon>
        <taxon>Solirubrobacterales</taxon>
        <taxon>Patulibacteraceae</taxon>
        <taxon>Patulibacter</taxon>
    </lineage>
</organism>
<feature type="region of interest" description="Disordered" evidence="1">
    <location>
        <begin position="95"/>
        <end position="124"/>
    </location>
</feature>
<dbReference type="RefSeq" id="WP_319953988.1">
    <property type="nucleotide sequence ID" value="NZ_JAXAVX010000004.1"/>
</dbReference>
<feature type="compositionally biased region" description="Low complexity" evidence="1">
    <location>
        <begin position="103"/>
        <end position="124"/>
    </location>
</feature>
<keyword evidence="4" id="KW-1185">Reference proteome</keyword>
<feature type="domain" description="DUF4178" evidence="2">
    <location>
        <begin position="48"/>
        <end position="97"/>
    </location>
</feature>
<dbReference type="Pfam" id="PF13785">
    <property type="entry name" value="DUF4178"/>
    <property type="match status" value="1"/>
</dbReference>
<evidence type="ECO:0000313" key="3">
    <source>
        <dbReference type="EMBL" id="MDX8151833.1"/>
    </source>
</evidence>